<dbReference type="EMBL" id="SLZU01000011">
    <property type="protein sequence ID" value="TCS61414.1"/>
    <property type="molecule type" value="Genomic_DNA"/>
</dbReference>
<accession>A0A4R3J7N0</accession>
<protein>
    <submittedName>
        <fullName evidence="1">Uncharacterized protein</fullName>
    </submittedName>
</protein>
<comment type="caution">
    <text evidence="1">The sequence shown here is derived from an EMBL/GenBank/DDBJ whole genome shotgun (WGS) entry which is preliminary data.</text>
</comment>
<evidence type="ECO:0000313" key="1">
    <source>
        <dbReference type="EMBL" id="TCS61414.1"/>
    </source>
</evidence>
<evidence type="ECO:0000313" key="2">
    <source>
        <dbReference type="Proteomes" id="UP000295696"/>
    </source>
</evidence>
<gene>
    <name evidence="1" type="ORF">EDD52_11111</name>
</gene>
<keyword evidence="2" id="KW-1185">Reference proteome</keyword>
<reference evidence="1 2" key="1">
    <citation type="submission" date="2019-03" db="EMBL/GenBank/DDBJ databases">
        <title>Genomic Encyclopedia of Type Strains, Phase IV (KMG-IV): sequencing the most valuable type-strain genomes for metagenomic binning, comparative biology and taxonomic classification.</title>
        <authorList>
            <person name="Goeker M."/>
        </authorList>
    </citation>
    <scope>NUCLEOTIDE SEQUENCE [LARGE SCALE GENOMIC DNA]</scope>
    <source>
        <strain evidence="1 2">DSM 104836</strain>
    </source>
</reference>
<dbReference type="AlphaFoldDB" id="A0A4R3J7N0"/>
<organism evidence="1 2">
    <name type="scientific">Primorskyibacter sedentarius</name>
    <dbReference type="NCBI Taxonomy" id="745311"/>
    <lineage>
        <taxon>Bacteria</taxon>
        <taxon>Pseudomonadati</taxon>
        <taxon>Pseudomonadota</taxon>
        <taxon>Alphaproteobacteria</taxon>
        <taxon>Rhodobacterales</taxon>
        <taxon>Roseobacteraceae</taxon>
        <taxon>Primorskyibacter</taxon>
    </lineage>
</organism>
<proteinExistence type="predicted"/>
<dbReference type="Proteomes" id="UP000295696">
    <property type="component" value="Unassembled WGS sequence"/>
</dbReference>
<sequence>MPTMARLADSSARGEAFTRSSADKLAAALPPDRVADLPLLRDRNLATLANFHTTLNQKD</sequence>
<name>A0A4R3J7N0_9RHOB</name>